<sequence length="224" mass="23887">MTRRATFLTASIAAGTLALAGCGSPEEDSEPAATPDAPSTTVDETSVEDSPTDTNGEGDGSSLETSREGMPDFSQFGIEAQEKEFTASPEERGTLSAVRDGEHEGYERLVFEFSDAPSSSIYARFVDAASTGMPDVGDTSDPMDGLEVLELTVNGLVDEMTVHTPELHADEHWYPPQGDLLAEVSLGLLFEGTGTYFVGLNAETEFQLSLAEDPHRVILDFATP</sequence>
<dbReference type="Pfam" id="PF24837">
    <property type="entry name" value="AMIN-like"/>
    <property type="match status" value="1"/>
</dbReference>
<dbReference type="PROSITE" id="PS51257">
    <property type="entry name" value="PROKAR_LIPOPROTEIN"/>
    <property type="match status" value="1"/>
</dbReference>
<dbReference type="Proteomes" id="UP000560069">
    <property type="component" value="Unassembled WGS sequence"/>
</dbReference>
<dbReference type="EMBL" id="JACCFQ010000001">
    <property type="protein sequence ID" value="NYJ18077.1"/>
    <property type="molecule type" value="Genomic_DNA"/>
</dbReference>
<evidence type="ECO:0000256" key="2">
    <source>
        <dbReference type="SAM" id="SignalP"/>
    </source>
</evidence>
<evidence type="ECO:0000313" key="4">
    <source>
        <dbReference type="EMBL" id="NYJ18077.1"/>
    </source>
</evidence>
<keyword evidence="2" id="KW-0732">Signal</keyword>
<gene>
    <name evidence="4" type="ORF">HNR11_002611</name>
</gene>
<feature type="chain" id="PRO_5031241710" description="AMIN-like domain-containing protein" evidence="2">
    <location>
        <begin position="21"/>
        <end position="224"/>
    </location>
</feature>
<feature type="signal peptide" evidence="2">
    <location>
        <begin position="1"/>
        <end position="20"/>
    </location>
</feature>
<proteinExistence type="predicted"/>
<dbReference type="InterPro" id="IPR056303">
    <property type="entry name" value="AMIN-like"/>
</dbReference>
<comment type="caution">
    <text evidence="4">The sequence shown here is derived from an EMBL/GenBank/DDBJ whole genome shotgun (WGS) entry which is preliminary data.</text>
</comment>
<keyword evidence="5" id="KW-1185">Reference proteome</keyword>
<name>A0A7Z0EBX2_9MICC</name>
<dbReference type="RefSeq" id="WP_179442758.1">
    <property type="nucleotide sequence ID" value="NZ_BAAALK010000007.1"/>
</dbReference>
<evidence type="ECO:0000313" key="5">
    <source>
        <dbReference type="Proteomes" id="UP000560069"/>
    </source>
</evidence>
<organism evidence="4 5">
    <name type="scientific">Nesterenkonia sandarakina</name>
    <dbReference type="NCBI Taxonomy" id="272918"/>
    <lineage>
        <taxon>Bacteria</taxon>
        <taxon>Bacillati</taxon>
        <taxon>Actinomycetota</taxon>
        <taxon>Actinomycetes</taxon>
        <taxon>Micrococcales</taxon>
        <taxon>Micrococcaceae</taxon>
        <taxon>Nesterenkonia</taxon>
    </lineage>
</organism>
<evidence type="ECO:0000256" key="1">
    <source>
        <dbReference type="SAM" id="MobiDB-lite"/>
    </source>
</evidence>
<accession>A0A7Z0EBX2</accession>
<feature type="domain" description="AMIN-like" evidence="3">
    <location>
        <begin position="94"/>
        <end position="222"/>
    </location>
</feature>
<feature type="region of interest" description="Disordered" evidence="1">
    <location>
        <begin position="20"/>
        <end position="70"/>
    </location>
</feature>
<dbReference type="AlphaFoldDB" id="A0A7Z0EBX2"/>
<protein>
    <recommendedName>
        <fullName evidence="3">AMIN-like domain-containing protein</fullName>
    </recommendedName>
</protein>
<evidence type="ECO:0000259" key="3">
    <source>
        <dbReference type="Pfam" id="PF24837"/>
    </source>
</evidence>
<reference evidence="4 5" key="1">
    <citation type="submission" date="2020-07" db="EMBL/GenBank/DDBJ databases">
        <title>Sequencing the genomes of 1000 actinobacteria strains.</title>
        <authorList>
            <person name="Klenk H.-P."/>
        </authorList>
    </citation>
    <scope>NUCLEOTIDE SEQUENCE [LARGE SCALE GENOMIC DNA]</scope>
    <source>
        <strain evidence="4 5">DSM 15664</strain>
    </source>
</reference>